<accession>A0A975FYZ8</accession>
<dbReference type="RefSeq" id="WP_211938114.1">
    <property type="nucleotide sequence ID" value="NZ_CP073078.1"/>
</dbReference>
<proteinExistence type="predicted"/>
<organism evidence="1 2">
    <name type="scientific">Phenylobacterium montanum</name>
    <dbReference type="NCBI Taxonomy" id="2823693"/>
    <lineage>
        <taxon>Bacteria</taxon>
        <taxon>Pseudomonadati</taxon>
        <taxon>Pseudomonadota</taxon>
        <taxon>Alphaproteobacteria</taxon>
        <taxon>Caulobacterales</taxon>
        <taxon>Caulobacteraceae</taxon>
        <taxon>Phenylobacterium</taxon>
    </lineage>
</organism>
<dbReference type="AlphaFoldDB" id="A0A975FYZ8"/>
<dbReference type="EMBL" id="CP073078">
    <property type="protein sequence ID" value="QUD88063.1"/>
    <property type="molecule type" value="Genomic_DNA"/>
</dbReference>
<protein>
    <submittedName>
        <fullName evidence="1">Uncharacterized protein</fullName>
    </submittedName>
</protein>
<dbReference type="Proteomes" id="UP000676409">
    <property type="component" value="Chromosome"/>
</dbReference>
<name>A0A975FYZ8_9CAUL</name>
<keyword evidence="2" id="KW-1185">Reference proteome</keyword>
<dbReference type="KEGG" id="caul:KCG34_24030"/>
<sequence>MPAFLLSLLGSRQAWGALGLALLLATVGVQTARLAHAKSDLAAARAAALDPATHRAWQAEAKAAAAALGTCQAGLARLSSAVEDQNAALSAQKDQDAAATAAAQAALGRAQQAVKAAGVRAAAVLSAPASVTGCSDADALILKSLDP</sequence>
<reference evidence="1" key="1">
    <citation type="submission" date="2021-04" db="EMBL/GenBank/DDBJ databases">
        <title>The complete genome sequence of Caulobacter sp. S6.</title>
        <authorList>
            <person name="Tang Y."/>
            <person name="Ouyang W."/>
            <person name="Liu Q."/>
            <person name="Huang B."/>
            <person name="Guo Z."/>
            <person name="Lei P."/>
        </authorList>
    </citation>
    <scope>NUCLEOTIDE SEQUENCE</scope>
    <source>
        <strain evidence="1">S6</strain>
    </source>
</reference>
<evidence type="ECO:0000313" key="1">
    <source>
        <dbReference type="EMBL" id="QUD88063.1"/>
    </source>
</evidence>
<gene>
    <name evidence="1" type="ORF">KCG34_24030</name>
</gene>
<evidence type="ECO:0000313" key="2">
    <source>
        <dbReference type="Proteomes" id="UP000676409"/>
    </source>
</evidence>